<dbReference type="FunFam" id="1.10.10.10:FF:000001">
    <property type="entry name" value="LysR family transcriptional regulator"/>
    <property type="match status" value="1"/>
</dbReference>
<dbReference type="Pfam" id="PF03466">
    <property type="entry name" value="LysR_substrate"/>
    <property type="match status" value="1"/>
</dbReference>
<dbReference type="PANTHER" id="PTHR30419:SF8">
    <property type="entry name" value="NITROGEN ASSIMILATION TRANSCRIPTIONAL ACTIVATOR-RELATED"/>
    <property type="match status" value="1"/>
</dbReference>
<organism evidence="6 7">
    <name type="scientific">Lichenibacterium minor</name>
    <dbReference type="NCBI Taxonomy" id="2316528"/>
    <lineage>
        <taxon>Bacteria</taxon>
        <taxon>Pseudomonadati</taxon>
        <taxon>Pseudomonadota</taxon>
        <taxon>Alphaproteobacteria</taxon>
        <taxon>Hyphomicrobiales</taxon>
        <taxon>Lichenihabitantaceae</taxon>
        <taxon>Lichenibacterium</taxon>
    </lineage>
</organism>
<dbReference type="Pfam" id="PF00126">
    <property type="entry name" value="HTH_1"/>
    <property type="match status" value="1"/>
</dbReference>
<dbReference type="InterPro" id="IPR050950">
    <property type="entry name" value="HTH-type_LysR_regulators"/>
</dbReference>
<dbReference type="Proteomes" id="UP000290759">
    <property type="component" value="Unassembled WGS sequence"/>
</dbReference>
<comment type="similarity">
    <text evidence="1">Belongs to the LysR transcriptional regulatory family.</text>
</comment>
<dbReference type="InterPro" id="IPR005119">
    <property type="entry name" value="LysR_subst-bd"/>
</dbReference>
<dbReference type="CDD" id="cd08440">
    <property type="entry name" value="PBP2_LTTR_like_4"/>
    <property type="match status" value="1"/>
</dbReference>
<proteinExistence type="inferred from homology"/>
<dbReference type="SUPFAM" id="SSF53850">
    <property type="entry name" value="Periplasmic binding protein-like II"/>
    <property type="match status" value="1"/>
</dbReference>
<keyword evidence="7" id="KW-1185">Reference proteome</keyword>
<name>A0A4V1RUD5_9HYPH</name>
<reference evidence="6 7" key="1">
    <citation type="submission" date="2018-12" db="EMBL/GenBank/DDBJ databases">
        <authorList>
            <person name="Grouzdev D.S."/>
            <person name="Krutkina M.S."/>
        </authorList>
    </citation>
    <scope>NUCLEOTIDE SEQUENCE [LARGE SCALE GENOMIC DNA]</scope>
    <source>
        <strain evidence="6 7">RmlP026</strain>
    </source>
</reference>
<keyword evidence="3" id="KW-0238">DNA-binding</keyword>
<feature type="domain" description="HTH lysR-type" evidence="5">
    <location>
        <begin position="1"/>
        <end position="60"/>
    </location>
</feature>
<reference evidence="6 7" key="2">
    <citation type="submission" date="2019-02" db="EMBL/GenBank/DDBJ databases">
        <title>'Lichenibacterium ramalinii' gen. nov. sp. nov., 'Lichenibacterium minor' gen. nov. sp. nov.</title>
        <authorList>
            <person name="Pankratov T."/>
        </authorList>
    </citation>
    <scope>NUCLEOTIDE SEQUENCE [LARGE SCALE GENOMIC DNA]</scope>
    <source>
        <strain evidence="6 7">RmlP026</strain>
    </source>
</reference>
<dbReference type="GO" id="GO:0003700">
    <property type="term" value="F:DNA-binding transcription factor activity"/>
    <property type="evidence" value="ECO:0007669"/>
    <property type="project" value="InterPro"/>
</dbReference>
<accession>A0A4V1RUD5</accession>
<evidence type="ECO:0000256" key="2">
    <source>
        <dbReference type="ARBA" id="ARBA00023015"/>
    </source>
</evidence>
<dbReference type="GO" id="GO:0005829">
    <property type="term" value="C:cytosol"/>
    <property type="evidence" value="ECO:0007669"/>
    <property type="project" value="TreeGrafter"/>
</dbReference>
<evidence type="ECO:0000259" key="5">
    <source>
        <dbReference type="PROSITE" id="PS50931"/>
    </source>
</evidence>
<dbReference type="GO" id="GO:0003677">
    <property type="term" value="F:DNA binding"/>
    <property type="evidence" value="ECO:0007669"/>
    <property type="project" value="UniProtKB-KW"/>
</dbReference>
<dbReference type="InterPro" id="IPR036390">
    <property type="entry name" value="WH_DNA-bd_sf"/>
</dbReference>
<gene>
    <name evidence="6" type="ORF">D3273_17350</name>
</gene>
<dbReference type="InterPro" id="IPR000847">
    <property type="entry name" value="LysR_HTH_N"/>
</dbReference>
<evidence type="ECO:0000313" key="6">
    <source>
        <dbReference type="EMBL" id="RYC30774.1"/>
    </source>
</evidence>
<evidence type="ECO:0000313" key="7">
    <source>
        <dbReference type="Proteomes" id="UP000290759"/>
    </source>
</evidence>
<dbReference type="Gene3D" id="1.10.10.10">
    <property type="entry name" value="Winged helix-like DNA-binding domain superfamily/Winged helix DNA-binding domain"/>
    <property type="match status" value="1"/>
</dbReference>
<dbReference type="PANTHER" id="PTHR30419">
    <property type="entry name" value="HTH-TYPE TRANSCRIPTIONAL REGULATOR YBHD"/>
    <property type="match status" value="1"/>
</dbReference>
<evidence type="ECO:0000256" key="3">
    <source>
        <dbReference type="ARBA" id="ARBA00023125"/>
    </source>
</evidence>
<dbReference type="PROSITE" id="PS50931">
    <property type="entry name" value="HTH_LYSR"/>
    <property type="match status" value="1"/>
</dbReference>
<dbReference type="PRINTS" id="PR00039">
    <property type="entry name" value="HTHLYSR"/>
</dbReference>
<keyword evidence="2" id="KW-0805">Transcription regulation</keyword>
<evidence type="ECO:0000256" key="1">
    <source>
        <dbReference type="ARBA" id="ARBA00009437"/>
    </source>
</evidence>
<dbReference type="SUPFAM" id="SSF46785">
    <property type="entry name" value="Winged helix' DNA-binding domain"/>
    <property type="match status" value="1"/>
</dbReference>
<sequence length="298" mass="32135">MRIDFLGLEAFLGIANWGSFNAAAAHLNLSQTALSHRLKKLEDDLGVALLARSTRKVTLTAAGAELLPTAQRLIEEMTRSLDILRTAGRDRQEQFAIGCLPTIAKHHLPRVLRDFARLQPGVGVKVFDNSASEIVERVRSGEAEFGVTIASTGRWDLEVTPLIKEPFVLVCPSAHPLAGRSSVGWSELEGVPLIRISAQTGNRLLIDDALGGRRERMIWKYEVQHVGTAIGMVQAGVGLTVVPRLGIDLADDPGIAAVPLKNPSVVRSIGLLARREQPLTPAAGALARLLTASLRAEH</sequence>
<dbReference type="InterPro" id="IPR036388">
    <property type="entry name" value="WH-like_DNA-bd_sf"/>
</dbReference>
<comment type="caution">
    <text evidence="6">The sequence shown here is derived from an EMBL/GenBank/DDBJ whole genome shotgun (WGS) entry which is preliminary data.</text>
</comment>
<dbReference type="AlphaFoldDB" id="A0A4V1RUD5"/>
<evidence type="ECO:0000256" key="4">
    <source>
        <dbReference type="ARBA" id="ARBA00023163"/>
    </source>
</evidence>
<dbReference type="EMBL" id="QYBB01000021">
    <property type="protein sequence ID" value="RYC30774.1"/>
    <property type="molecule type" value="Genomic_DNA"/>
</dbReference>
<dbReference type="Gene3D" id="3.40.190.10">
    <property type="entry name" value="Periplasmic binding protein-like II"/>
    <property type="match status" value="2"/>
</dbReference>
<dbReference type="RefSeq" id="WP_129228151.1">
    <property type="nucleotide sequence ID" value="NZ_QYBB01000021.1"/>
</dbReference>
<dbReference type="OrthoDB" id="8437302at2"/>
<protein>
    <submittedName>
        <fullName evidence="6">LysR family transcriptional regulator</fullName>
    </submittedName>
</protein>
<keyword evidence="4" id="KW-0804">Transcription</keyword>